<evidence type="ECO:0000256" key="6">
    <source>
        <dbReference type="ARBA" id="ARBA00023242"/>
    </source>
</evidence>
<protein>
    <recommendedName>
        <fullName evidence="3">Spindle assembly checkpoint component MAD1</fullName>
    </recommendedName>
</protein>
<feature type="compositionally biased region" description="Polar residues" evidence="9">
    <location>
        <begin position="97"/>
        <end position="115"/>
    </location>
</feature>
<comment type="subcellular location">
    <subcellularLocation>
        <location evidence="1">Nucleus</location>
    </subcellularLocation>
</comment>
<dbReference type="GO" id="GO:0072686">
    <property type="term" value="C:mitotic spindle"/>
    <property type="evidence" value="ECO:0007669"/>
    <property type="project" value="TreeGrafter"/>
</dbReference>
<dbReference type="SUPFAM" id="SSF75704">
    <property type="entry name" value="Mitotic arrest deficient-like 1, Mad1"/>
    <property type="match status" value="1"/>
</dbReference>
<dbReference type="GO" id="GO:0051301">
    <property type="term" value="P:cell division"/>
    <property type="evidence" value="ECO:0007669"/>
    <property type="project" value="UniProtKB-KW"/>
</dbReference>
<dbReference type="InterPro" id="IPR008672">
    <property type="entry name" value="Mad1"/>
</dbReference>
<name>A0A316VPC7_9BASI</name>
<dbReference type="Proteomes" id="UP000245771">
    <property type="component" value="Unassembled WGS sequence"/>
</dbReference>
<feature type="compositionally biased region" description="Basic and acidic residues" evidence="9">
    <location>
        <begin position="224"/>
        <end position="235"/>
    </location>
</feature>
<dbReference type="PANTHER" id="PTHR23168:SF0">
    <property type="entry name" value="MITOTIC SPINDLE ASSEMBLY CHECKPOINT PROTEIN MAD1"/>
    <property type="match status" value="1"/>
</dbReference>
<comment type="similarity">
    <text evidence="2">Belongs to the MAD1 family.</text>
</comment>
<evidence type="ECO:0000256" key="3">
    <source>
        <dbReference type="ARBA" id="ARBA00022019"/>
    </source>
</evidence>
<dbReference type="RefSeq" id="XP_025358565.1">
    <property type="nucleotide sequence ID" value="XM_025498449.1"/>
</dbReference>
<dbReference type="GO" id="GO:0000776">
    <property type="term" value="C:kinetochore"/>
    <property type="evidence" value="ECO:0007669"/>
    <property type="project" value="TreeGrafter"/>
</dbReference>
<feature type="region of interest" description="Disordered" evidence="9">
    <location>
        <begin position="220"/>
        <end position="242"/>
    </location>
</feature>
<evidence type="ECO:0000313" key="10">
    <source>
        <dbReference type="EMBL" id="PWN38263.1"/>
    </source>
</evidence>
<dbReference type="GO" id="GO:0005635">
    <property type="term" value="C:nuclear envelope"/>
    <property type="evidence" value="ECO:0007669"/>
    <property type="project" value="TreeGrafter"/>
</dbReference>
<keyword evidence="4" id="KW-0132">Cell division</keyword>
<feature type="compositionally biased region" description="Basic and acidic residues" evidence="9">
    <location>
        <begin position="50"/>
        <end position="60"/>
    </location>
</feature>
<dbReference type="Gene3D" id="6.10.250.90">
    <property type="match status" value="1"/>
</dbReference>
<evidence type="ECO:0000256" key="8">
    <source>
        <dbReference type="SAM" id="Coils"/>
    </source>
</evidence>
<dbReference type="Gene3D" id="3.30.457.60">
    <property type="match status" value="1"/>
</dbReference>
<evidence type="ECO:0000256" key="5">
    <source>
        <dbReference type="ARBA" id="ARBA00022776"/>
    </source>
</evidence>
<dbReference type="GO" id="GO:0051315">
    <property type="term" value="P:attachment of mitotic spindle microtubules to kinetochore"/>
    <property type="evidence" value="ECO:0007669"/>
    <property type="project" value="TreeGrafter"/>
</dbReference>
<dbReference type="EMBL" id="KZ819602">
    <property type="protein sequence ID" value="PWN38263.1"/>
    <property type="molecule type" value="Genomic_DNA"/>
</dbReference>
<feature type="coiled-coil region" evidence="8">
    <location>
        <begin position="645"/>
        <end position="707"/>
    </location>
</feature>
<feature type="compositionally biased region" description="Low complexity" evidence="9">
    <location>
        <begin position="7"/>
        <end position="38"/>
    </location>
</feature>
<dbReference type="GO" id="GO:0007094">
    <property type="term" value="P:mitotic spindle assembly checkpoint signaling"/>
    <property type="evidence" value="ECO:0007669"/>
    <property type="project" value="InterPro"/>
</dbReference>
<feature type="region of interest" description="Disordered" evidence="9">
    <location>
        <begin position="1"/>
        <end position="149"/>
    </location>
</feature>
<accession>A0A316VPC7</accession>
<feature type="compositionally biased region" description="Basic and acidic residues" evidence="9">
    <location>
        <begin position="138"/>
        <end position="149"/>
    </location>
</feature>
<dbReference type="PANTHER" id="PTHR23168">
    <property type="entry name" value="MITOTIC SPINDLE ASSEMBLY CHECKPOINT PROTEIN MAD1 MITOTIC ARREST DEFICIENT-LIKE PROTEIN 1"/>
    <property type="match status" value="1"/>
</dbReference>
<evidence type="ECO:0000256" key="1">
    <source>
        <dbReference type="ARBA" id="ARBA00004123"/>
    </source>
</evidence>
<feature type="compositionally biased region" description="Low complexity" evidence="9">
    <location>
        <begin position="123"/>
        <end position="137"/>
    </location>
</feature>
<keyword evidence="11" id="KW-1185">Reference proteome</keyword>
<keyword evidence="6" id="KW-0539">Nucleus</keyword>
<evidence type="ECO:0000256" key="2">
    <source>
        <dbReference type="ARBA" id="ARBA00008029"/>
    </source>
</evidence>
<dbReference type="Pfam" id="PF05557">
    <property type="entry name" value="MAD"/>
    <property type="match status" value="1"/>
</dbReference>
<proteinExistence type="inferred from homology"/>
<evidence type="ECO:0000256" key="4">
    <source>
        <dbReference type="ARBA" id="ARBA00022618"/>
    </source>
</evidence>
<gene>
    <name evidence="10" type="ORF">FA14DRAFT_159910</name>
</gene>
<dbReference type="GeneID" id="37020230"/>
<sequence length="827" mass="91542">MDRRRSGIPGPSSNIGGIPKRAPSPSSAAFASASSTAAAGGGPLGGYRPPSRDGHADPPRRFGFGSTSGTNAPSGLAKGTPQASRIAVPPSSAAKRSISSTGIQDTNHATPNGGSNKRPFLTSGGSARSSLAASSSGAHDHSTMEAEYKRKELLAQQAYERLQQELNAKGREVEKEKEERAGLLRQWEALNEDLVQERKTNAEQKKALQQRANELQARNNELSSHIDEADSEKAKALQSAQTTKTSLSIKIAELEAQYAGAAEEAEAQEQARKRVEDQLKSLEEDWQKEREQLQSGRKDDEESAKLTKELHNLLAKIRKLEAENLTLSHDNKHLQSRKDSVEALKEQNRDLEKKVGVMNEIRRKLAEAETKAQDLENEKQQWQQSIRTGRETSAYQEAFATYSDTYAKAVEIDELANVSVSTVGPYLSTLQGAFAGLLSRSASLTQRADTLRKQQIELEESQKAEAARADKLSFELEQSKTARLKSEKAREAVVMELENYKRLLETYQQEAQNMSVQYDGASAEQIALLEEQLKARNDELEKVYAELEEAQNALSGLNAPGGISADEKNRLESAHEEREKELLKLIEESKQSYAELEKQCISLGKSNDELFVRLGRGEFDQSKLRVLELKDNPVSRDRVIRTSTLDALKKENAQLIEQVKDLNERVGQSNNGSINSTDGGMIPAQSLENMKDEYAKLQQTMRDRDKAFDRLKEVFGAKATEYVAAVKALFGYDMHVLSRGKVKLRSVYARTSKGTSLTFDAGEDDIANMRLIGEARQGAANVANLKRYWLNADRCSVPCFLAALQLELYESTTQAVRVGWTEGDEEE</sequence>
<keyword evidence="8" id="KW-0175">Coiled coil</keyword>
<keyword evidence="7" id="KW-0131">Cell cycle</keyword>
<evidence type="ECO:0000256" key="9">
    <source>
        <dbReference type="SAM" id="MobiDB-lite"/>
    </source>
</evidence>
<dbReference type="AlphaFoldDB" id="A0A316VPC7"/>
<dbReference type="STRING" id="1280837.A0A316VPC7"/>
<evidence type="ECO:0000256" key="7">
    <source>
        <dbReference type="ARBA" id="ARBA00023306"/>
    </source>
</evidence>
<feature type="coiled-coil region" evidence="8">
    <location>
        <begin position="490"/>
        <end position="599"/>
    </location>
</feature>
<dbReference type="InParanoid" id="A0A316VPC7"/>
<dbReference type="FunCoup" id="A0A316VPC7">
    <property type="interactions" value="414"/>
</dbReference>
<keyword evidence="5" id="KW-0498">Mitosis</keyword>
<evidence type="ECO:0000313" key="11">
    <source>
        <dbReference type="Proteomes" id="UP000245771"/>
    </source>
</evidence>
<reference evidence="10 11" key="1">
    <citation type="journal article" date="2018" name="Mol. Biol. Evol.">
        <title>Broad Genomic Sampling Reveals a Smut Pathogenic Ancestry of the Fungal Clade Ustilaginomycotina.</title>
        <authorList>
            <person name="Kijpornyongpan T."/>
            <person name="Mondo S.J."/>
            <person name="Barry K."/>
            <person name="Sandor L."/>
            <person name="Lee J."/>
            <person name="Lipzen A."/>
            <person name="Pangilinan J."/>
            <person name="LaButti K."/>
            <person name="Hainaut M."/>
            <person name="Henrissat B."/>
            <person name="Grigoriev I.V."/>
            <person name="Spatafora J.W."/>
            <person name="Aime M.C."/>
        </authorList>
    </citation>
    <scope>NUCLEOTIDE SEQUENCE [LARGE SCALE GENOMIC DNA]</scope>
    <source>
        <strain evidence="10 11">MCA 3882</strain>
    </source>
</reference>
<feature type="region of interest" description="Disordered" evidence="9">
    <location>
        <begin position="283"/>
        <end position="304"/>
    </location>
</feature>
<dbReference type="OrthoDB" id="331602at2759"/>
<organism evidence="10 11">
    <name type="scientific">Meira miltonrushii</name>
    <dbReference type="NCBI Taxonomy" id="1280837"/>
    <lineage>
        <taxon>Eukaryota</taxon>
        <taxon>Fungi</taxon>
        <taxon>Dikarya</taxon>
        <taxon>Basidiomycota</taxon>
        <taxon>Ustilaginomycotina</taxon>
        <taxon>Exobasidiomycetes</taxon>
        <taxon>Exobasidiales</taxon>
        <taxon>Brachybasidiaceae</taxon>
        <taxon>Meira</taxon>
    </lineage>
</organism>